<dbReference type="EMBL" id="PCRK01000029">
    <property type="protein sequence ID" value="PIP19661.1"/>
    <property type="molecule type" value="Genomic_DNA"/>
</dbReference>
<dbReference type="Pfam" id="PF07963">
    <property type="entry name" value="N_methyl"/>
    <property type="match status" value="1"/>
</dbReference>
<feature type="domain" description="Type 4 secretion system PilS N-terminal" evidence="1">
    <location>
        <begin position="42"/>
        <end position="128"/>
    </location>
</feature>
<evidence type="ECO:0000259" key="1">
    <source>
        <dbReference type="Pfam" id="PF08805"/>
    </source>
</evidence>
<protein>
    <recommendedName>
        <fullName evidence="1">Type 4 secretion system PilS N-terminal domain-containing protein</fullName>
    </recommendedName>
</protein>
<dbReference type="InterPro" id="IPR014911">
    <property type="entry name" value="PilS_N"/>
</dbReference>
<name>A0A2G9YMC9_9BACT</name>
<reference evidence="2 3" key="1">
    <citation type="submission" date="2017-09" db="EMBL/GenBank/DDBJ databases">
        <title>Depth-based differentiation of microbial function through sediment-hosted aquifers and enrichment of novel symbionts in the deep terrestrial subsurface.</title>
        <authorList>
            <person name="Probst A.J."/>
            <person name="Ladd B."/>
            <person name="Jarett J.K."/>
            <person name="Geller-Mcgrath D.E."/>
            <person name="Sieber C.M."/>
            <person name="Emerson J.B."/>
            <person name="Anantharaman K."/>
            <person name="Thomas B.C."/>
            <person name="Malmstrom R."/>
            <person name="Stieglmeier M."/>
            <person name="Klingl A."/>
            <person name="Woyke T."/>
            <person name="Ryan C.M."/>
            <person name="Banfield J.F."/>
        </authorList>
    </citation>
    <scope>NUCLEOTIDE SEQUENCE [LARGE SCALE GENOMIC DNA]</scope>
    <source>
        <strain evidence="2">CG23_combo_of_CG06-09_8_20_14_all_41_10</strain>
    </source>
</reference>
<sequence length="142" mass="14672">MMRNRGGFSLIELVLVISIIALLIMAVGLTSGVRENAKVHSASESVKAFRTAAESYIAAGNMTYTGITISGLQTLGYLPAAFSATGSNPWGGNYAIAPNTDANKVDIALTGVSSSAATRLSALFANSAAATNYASNTWTITF</sequence>
<dbReference type="InterPro" id="IPR012902">
    <property type="entry name" value="N_methyl_site"/>
</dbReference>
<dbReference type="InterPro" id="IPR045584">
    <property type="entry name" value="Pilin-like"/>
</dbReference>
<accession>A0A2G9YMC9</accession>
<evidence type="ECO:0000313" key="2">
    <source>
        <dbReference type="EMBL" id="PIP19661.1"/>
    </source>
</evidence>
<dbReference type="Proteomes" id="UP000231292">
    <property type="component" value="Unassembled WGS sequence"/>
</dbReference>
<proteinExistence type="predicted"/>
<dbReference type="PROSITE" id="PS00409">
    <property type="entry name" value="PROKAR_NTER_METHYL"/>
    <property type="match status" value="1"/>
</dbReference>
<dbReference type="SUPFAM" id="SSF54523">
    <property type="entry name" value="Pili subunits"/>
    <property type="match status" value="1"/>
</dbReference>
<dbReference type="AlphaFoldDB" id="A0A2G9YMC9"/>
<dbReference type="PANTHER" id="PTHR30093">
    <property type="entry name" value="GENERAL SECRETION PATHWAY PROTEIN G"/>
    <property type="match status" value="1"/>
</dbReference>
<comment type="caution">
    <text evidence="2">The sequence shown here is derived from an EMBL/GenBank/DDBJ whole genome shotgun (WGS) entry which is preliminary data.</text>
</comment>
<dbReference type="NCBIfam" id="TIGR02532">
    <property type="entry name" value="IV_pilin_GFxxxE"/>
    <property type="match status" value="1"/>
</dbReference>
<evidence type="ECO:0000313" key="3">
    <source>
        <dbReference type="Proteomes" id="UP000231292"/>
    </source>
</evidence>
<dbReference type="Gene3D" id="3.30.700.10">
    <property type="entry name" value="Glycoprotein, Type 4 Pilin"/>
    <property type="match status" value="1"/>
</dbReference>
<organism evidence="2 3">
    <name type="scientific">Candidatus Sherwoodlollariibacterium unditelluris</name>
    <dbReference type="NCBI Taxonomy" id="1974757"/>
    <lineage>
        <taxon>Bacteria</taxon>
        <taxon>Pseudomonadati</taxon>
        <taxon>Candidatus Omnitrophota</taxon>
        <taxon>Candidatus Sherwoodlollariibacterium</taxon>
    </lineage>
</organism>
<dbReference type="Pfam" id="PF08805">
    <property type="entry name" value="PilS"/>
    <property type="match status" value="1"/>
</dbReference>
<gene>
    <name evidence="2" type="ORF">COX41_01660</name>
</gene>